<keyword evidence="3" id="KW-1185">Reference proteome</keyword>
<proteinExistence type="predicted"/>
<accession>A0ABP9AUN9</accession>
<reference evidence="3" key="1">
    <citation type="journal article" date="2019" name="Int. J. Syst. Evol. Microbiol.">
        <title>The Global Catalogue of Microorganisms (GCM) 10K type strain sequencing project: providing services to taxonomists for standard genome sequencing and annotation.</title>
        <authorList>
            <consortium name="The Broad Institute Genomics Platform"/>
            <consortium name="The Broad Institute Genome Sequencing Center for Infectious Disease"/>
            <person name="Wu L."/>
            <person name="Ma J."/>
        </authorList>
    </citation>
    <scope>NUCLEOTIDE SEQUENCE [LARGE SCALE GENOMIC DNA]</scope>
    <source>
        <strain evidence="3">JCM 18200</strain>
    </source>
</reference>
<gene>
    <name evidence="2" type="ORF">GCM10023231_13170</name>
</gene>
<organism evidence="2 3">
    <name type="scientific">Olivibacter ginsenosidimutans</name>
    <dbReference type="NCBI Taxonomy" id="1176537"/>
    <lineage>
        <taxon>Bacteria</taxon>
        <taxon>Pseudomonadati</taxon>
        <taxon>Bacteroidota</taxon>
        <taxon>Sphingobacteriia</taxon>
        <taxon>Sphingobacteriales</taxon>
        <taxon>Sphingobacteriaceae</taxon>
        <taxon>Olivibacter</taxon>
    </lineage>
</organism>
<evidence type="ECO:0000313" key="3">
    <source>
        <dbReference type="Proteomes" id="UP001501411"/>
    </source>
</evidence>
<sequence>MDANFDQTNAQGAFIDSLKRNNAKIRDDRANAIVEDAQLMYKREVEDLALSLKKLKREQENMLDLSPADANSLVLASDFDAKDYVVKDLEMAVKIRNLEIKLDLATKRYAYLFGEELKLN</sequence>
<evidence type="ECO:0008006" key="4">
    <source>
        <dbReference type="Google" id="ProtNLM"/>
    </source>
</evidence>
<dbReference type="RefSeq" id="WP_345230961.1">
    <property type="nucleotide sequence ID" value="NZ_BAABIQ010000006.1"/>
</dbReference>
<protein>
    <recommendedName>
        <fullName evidence="4">TolC family protein</fullName>
    </recommendedName>
</protein>
<dbReference type="EMBL" id="BAABIQ010000006">
    <property type="protein sequence ID" value="GAA4786511.1"/>
    <property type="molecule type" value="Genomic_DNA"/>
</dbReference>
<name>A0ABP9AUN9_9SPHI</name>
<dbReference type="Proteomes" id="UP001501411">
    <property type="component" value="Unassembled WGS sequence"/>
</dbReference>
<keyword evidence="1" id="KW-0175">Coiled coil</keyword>
<evidence type="ECO:0000313" key="2">
    <source>
        <dbReference type="EMBL" id="GAA4786511.1"/>
    </source>
</evidence>
<feature type="coiled-coil region" evidence="1">
    <location>
        <begin position="15"/>
        <end position="65"/>
    </location>
</feature>
<evidence type="ECO:0000256" key="1">
    <source>
        <dbReference type="SAM" id="Coils"/>
    </source>
</evidence>
<comment type="caution">
    <text evidence="2">The sequence shown here is derived from an EMBL/GenBank/DDBJ whole genome shotgun (WGS) entry which is preliminary data.</text>
</comment>